<dbReference type="InterPro" id="IPR011006">
    <property type="entry name" value="CheY-like_superfamily"/>
</dbReference>
<gene>
    <name evidence="2" type="ORF">EDD76_11519</name>
</gene>
<dbReference type="GO" id="GO:0003677">
    <property type="term" value="F:DNA binding"/>
    <property type="evidence" value="ECO:0007669"/>
    <property type="project" value="InterPro"/>
</dbReference>
<dbReference type="STRING" id="1469948.GCA_000732725_04113"/>
<dbReference type="RefSeq" id="WP_031392731.1">
    <property type="nucleotide sequence ID" value="NZ_JPNB01000003.1"/>
</dbReference>
<dbReference type="Proteomes" id="UP000295718">
    <property type="component" value="Unassembled WGS sequence"/>
</dbReference>
<dbReference type="Gene3D" id="2.40.50.1020">
    <property type="entry name" value="LytTr DNA-binding domain"/>
    <property type="match status" value="1"/>
</dbReference>
<dbReference type="Gene3D" id="3.40.50.2300">
    <property type="match status" value="1"/>
</dbReference>
<dbReference type="PANTHER" id="PTHR37299">
    <property type="entry name" value="TRANSCRIPTIONAL REGULATOR-RELATED"/>
    <property type="match status" value="1"/>
</dbReference>
<name>A0A4R1QPU6_9FIRM</name>
<reference evidence="2 3" key="1">
    <citation type="submission" date="2019-03" db="EMBL/GenBank/DDBJ databases">
        <title>Genomic Encyclopedia of Type Strains, Phase IV (KMG-IV): sequencing the most valuable type-strain genomes for metagenomic binning, comparative biology and taxonomic classification.</title>
        <authorList>
            <person name="Goeker M."/>
        </authorList>
    </citation>
    <scope>NUCLEOTIDE SEQUENCE [LARGE SCALE GENOMIC DNA]</scope>
    <source>
        <strain evidence="2 3">DSM 100556</strain>
    </source>
</reference>
<comment type="caution">
    <text evidence="2">The sequence shown here is derived from an EMBL/GenBank/DDBJ whole genome shotgun (WGS) entry which is preliminary data.</text>
</comment>
<dbReference type="OrthoDB" id="9802383at2"/>
<organism evidence="2 3">
    <name type="scientific">Kineothrix alysoides</name>
    <dbReference type="NCBI Taxonomy" id="1469948"/>
    <lineage>
        <taxon>Bacteria</taxon>
        <taxon>Bacillati</taxon>
        <taxon>Bacillota</taxon>
        <taxon>Clostridia</taxon>
        <taxon>Lachnospirales</taxon>
        <taxon>Lachnospiraceae</taxon>
        <taxon>Kineothrix</taxon>
    </lineage>
</organism>
<dbReference type="InterPro" id="IPR046947">
    <property type="entry name" value="LytR-like"/>
</dbReference>
<proteinExistence type="predicted"/>
<evidence type="ECO:0000313" key="3">
    <source>
        <dbReference type="Proteomes" id="UP000295718"/>
    </source>
</evidence>
<dbReference type="SUPFAM" id="SSF52172">
    <property type="entry name" value="CheY-like"/>
    <property type="match status" value="1"/>
</dbReference>
<dbReference type="InterPro" id="IPR007492">
    <property type="entry name" value="LytTR_DNA-bd_dom"/>
</dbReference>
<feature type="domain" description="HTH LytTR-type" evidence="1">
    <location>
        <begin position="130"/>
        <end position="232"/>
    </location>
</feature>
<accession>A0A4R1QPU6</accession>
<dbReference type="PANTHER" id="PTHR37299:SF1">
    <property type="entry name" value="STAGE 0 SPORULATION PROTEIN A HOMOLOG"/>
    <property type="match status" value="1"/>
</dbReference>
<evidence type="ECO:0000259" key="1">
    <source>
        <dbReference type="PROSITE" id="PS50930"/>
    </source>
</evidence>
<dbReference type="SMART" id="SM00850">
    <property type="entry name" value="LytTR"/>
    <property type="match status" value="1"/>
</dbReference>
<evidence type="ECO:0000313" key="2">
    <source>
        <dbReference type="EMBL" id="TCL55387.1"/>
    </source>
</evidence>
<sequence>MMRIAVCDEEIILTSEMESLLLKIAKENNVSVDIDVFFDGKKLTDSIYSEEKFDLIYLNIEDENDINTAREIRSMNKHTLIICVSRHDKYIRRLFEVDTFRFMDKPIDKELFERYFLDAYLKTYERASCFTYCFKKEVHNISLEYIIYFESQGRKIFIHTGEGRRECFFGKMNEIEQELKDSQFQFIRTHQSFLVNAMYIKSLLKACVKIRDGRKLPVSENRRRFVKDRYCELIERERSF</sequence>
<dbReference type="GO" id="GO:0000156">
    <property type="term" value="F:phosphorelay response regulator activity"/>
    <property type="evidence" value="ECO:0007669"/>
    <property type="project" value="InterPro"/>
</dbReference>
<dbReference type="AlphaFoldDB" id="A0A4R1QPU6"/>
<dbReference type="Pfam" id="PF04397">
    <property type="entry name" value="LytTR"/>
    <property type="match status" value="1"/>
</dbReference>
<dbReference type="PROSITE" id="PS50930">
    <property type="entry name" value="HTH_LYTTR"/>
    <property type="match status" value="1"/>
</dbReference>
<protein>
    <submittedName>
        <fullName evidence="2">LytTR family two component transcriptional regulator</fullName>
    </submittedName>
</protein>
<keyword evidence="3" id="KW-1185">Reference proteome</keyword>
<dbReference type="EMBL" id="SLUO01000015">
    <property type="protein sequence ID" value="TCL55387.1"/>
    <property type="molecule type" value="Genomic_DNA"/>
</dbReference>